<dbReference type="InterPro" id="IPR015797">
    <property type="entry name" value="NUDIX_hydrolase-like_dom_sf"/>
</dbReference>
<sequence>MSETGQPTHRNRSGSHRACSNSSTIYYPKMSPVSIVLVSDGERCLLGRQSSFPRGMYSALAGFCDMGSSSPTITCSHSCWVERQQGRVQS</sequence>
<evidence type="ECO:0000313" key="3">
    <source>
        <dbReference type="Proteomes" id="UP000472267"/>
    </source>
</evidence>
<evidence type="ECO:0000313" key="2">
    <source>
        <dbReference type="Ensembl" id="ENSSFAP00005003524.1"/>
    </source>
</evidence>
<reference evidence="2" key="1">
    <citation type="submission" date="2019-06" db="EMBL/GenBank/DDBJ databases">
        <authorList>
            <consortium name="Wellcome Sanger Institute Data Sharing"/>
        </authorList>
    </citation>
    <scope>NUCLEOTIDE SEQUENCE [LARGE SCALE GENOMIC DNA]</scope>
</reference>
<keyword evidence="3" id="KW-1185">Reference proteome</keyword>
<protein>
    <submittedName>
        <fullName evidence="2">Uncharacterized protein</fullName>
    </submittedName>
</protein>
<dbReference type="Ensembl" id="ENSSFAT00005003779.1">
    <property type="protein sequence ID" value="ENSSFAP00005003524.1"/>
    <property type="gene ID" value="ENSSFAG00005002387.1"/>
</dbReference>
<proteinExistence type="predicted"/>
<organism evidence="2 3">
    <name type="scientific">Salarias fasciatus</name>
    <name type="common">Jewelled blenny</name>
    <name type="synonym">Blennius fasciatus</name>
    <dbReference type="NCBI Taxonomy" id="181472"/>
    <lineage>
        <taxon>Eukaryota</taxon>
        <taxon>Metazoa</taxon>
        <taxon>Chordata</taxon>
        <taxon>Craniata</taxon>
        <taxon>Vertebrata</taxon>
        <taxon>Euteleostomi</taxon>
        <taxon>Actinopterygii</taxon>
        <taxon>Neopterygii</taxon>
        <taxon>Teleostei</taxon>
        <taxon>Neoteleostei</taxon>
        <taxon>Acanthomorphata</taxon>
        <taxon>Ovalentaria</taxon>
        <taxon>Blenniimorphae</taxon>
        <taxon>Blenniiformes</taxon>
        <taxon>Blennioidei</taxon>
        <taxon>Blenniidae</taxon>
        <taxon>Salariinae</taxon>
        <taxon>Salarias</taxon>
    </lineage>
</organism>
<dbReference type="SUPFAM" id="SSF55811">
    <property type="entry name" value="Nudix"/>
    <property type="match status" value="1"/>
</dbReference>
<feature type="region of interest" description="Disordered" evidence="1">
    <location>
        <begin position="1"/>
        <end position="23"/>
    </location>
</feature>
<dbReference type="PANTHER" id="PTHR11383:SF3">
    <property type="entry name" value="NAD(P)H PYROPHOSPHATASE NUDT13, MITOCHONDRIAL"/>
    <property type="match status" value="1"/>
</dbReference>
<name>A0A672FXU8_SALFA</name>
<dbReference type="PANTHER" id="PTHR11383">
    <property type="entry name" value="NUCLEOSIDE DIPHOSPHATE-LINKED MOIETY X MOTIF 13"/>
    <property type="match status" value="1"/>
</dbReference>
<dbReference type="InParanoid" id="A0A672FXU8"/>
<dbReference type="AlphaFoldDB" id="A0A672FXU8"/>
<accession>A0A672FXU8</accession>
<reference evidence="2" key="2">
    <citation type="submission" date="2025-08" db="UniProtKB">
        <authorList>
            <consortium name="Ensembl"/>
        </authorList>
    </citation>
    <scope>IDENTIFICATION</scope>
</reference>
<dbReference type="OMA" id="FCELGHN"/>
<evidence type="ECO:0000256" key="1">
    <source>
        <dbReference type="SAM" id="MobiDB-lite"/>
    </source>
</evidence>
<reference evidence="2" key="3">
    <citation type="submission" date="2025-09" db="UniProtKB">
        <authorList>
            <consortium name="Ensembl"/>
        </authorList>
    </citation>
    <scope>IDENTIFICATION</scope>
</reference>
<dbReference type="Proteomes" id="UP000472267">
    <property type="component" value="Chromosome 8"/>
</dbReference>